<protein>
    <submittedName>
        <fullName evidence="2">10850_t:CDS:1</fullName>
    </submittedName>
</protein>
<dbReference type="Gene3D" id="1.20.1280.50">
    <property type="match status" value="1"/>
</dbReference>
<dbReference type="EMBL" id="CAJVQA010006780">
    <property type="protein sequence ID" value="CAG8646241.1"/>
    <property type="molecule type" value="Genomic_DNA"/>
</dbReference>
<dbReference type="SMART" id="SM00256">
    <property type="entry name" value="FBOX"/>
    <property type="match status" value="1"/>
</dbReference>
<dbReference type="InterPro" id="IPR036047">
    <property type="entry name" value="F-box-like_dom_sf"/>
</dbReference>
<proteinExistence type="predicted"/>
<dbReference type="PANTHER" id="PTHR31960:SF26">
    <property type="entry name" value="F-BOX DOMAIN CONTAINING PROTEIN"/>
    <property type="match status" value="1"/>
</dbReference>
<dbReference type="InterPro" id="IPR025886">
    <property type="entry name" value="PP2-like"/>
</dbReference>
<evidence type="ECO:0000313" key="3">
    <source>
        <dbReference type="Proteomes" id="UP000789759"/>
    </source>
</evidence>
<feature type="domain" description="F-box" evidence="1">
    <location>
        <begin position="45"/>
        <end position="91"/>
    </location>
</feature>
<evidence type="ECO:0000259" key="1">
    <source>
        <dbReference type="PROSITE" id="PS50181"/>
    </source>
</evidence>
<dbReference type="PANTHER" id="PTHR31960">
    <property type="entry name" value="F-BOX PROTEIN PP2-A15"/>
    <property type="match status" value="1"/>
</dbReference>
<feature type="non-terminal residue" evidence="2">
    <location>
        <position position="371"/>
    </location>
</feature>
<gene>
    <name evidence="2" type="ORF">CPELLU_LOCUS9104</name>
</gene>
<accession>A0A9N9H4A5</accession>
<comment type="caution">
    <text evidence="2">The sequence shown here is derived from an EMBL/GenBank/DDBJ whole genome shotgun (WGS) entry which is preliminary data.</text>
</comment>
<dbReference type="InterPro" id="IPR001810">
    <property type="entry name" value="F-box_dom"/>
</dbReference>
<dbReference type="Pfam" id="PF12937">
    <property type="entry name" value="F-box-like"/>
    <property type="match status" value="1"/>
</dbReference>
<dbReference type="SUPFAM" id="SSF81383">
    <property type="entry name" value="F-box domain"/>
    <property type="match status" value="1"/>
</dbReference>
<dbReference type="OrthoDB" id="9970274at2759"/>
<dbReference type="Pfam" id="PF14299">
    <property type="entry name" value="PP2"/>
    <property type="match status" value="1"/>
</dbReference>
<dbReference type="PROSITE" id="PS50181">
    <property type="entry name" value="FBOX"/>
    <property type="match status" value="1"/>
</dbReference>
<evidence type="ECO:0000313" key="2">
    <source>
        <dbReference type="EMBL" id="CAG8646241.1"/>
    </source>
</evidence>
<reference evidence="2" key="1">
    <citation type="submission" date="2021-06" db="EMBL/GenBank/DDBJ databases">
        <authorList>
            <person name="Kallberg Y."/>
            <person name="Tangrot J."/>
            <person name="Rosling A."/>
        </authorList>
    </citation>
    <scope>NUCLEOTIDE SEQUENCE</scope>
    <source>
        <strain evidence="2">FL966</strain>
    </source>
</reference>
<dbReference type="Proteomes" id="UP000789759">
    <property type="component" value="Unassembled WGS sequence"/>
</dbReference>
<organism evidence="2 3">
    <name type="scientific">Cetraspora pellucida</name>
    <dbReference type="NCBI Taxonomy" id="1433469"/>
    <lineage>
        <taxon>Eukaryota</taxon>
        <taxon>Fungi</taxon>
        <taxon>Fungi incertae sedis</taxon>
        <taxon>Mucoromycota</taxon>
        <taxon>Glomeromycotina</taxon>
        <taxon>Glomeromycetes</taxon>
        <taxon>Diversisporales</taxon>
        <taxon>Gigasporaceae</taxon>
        <taxon>Cetraspora</taxon>
    </lineage>
</organism>
<sequence length="371" mass="42957">LPGQLIYIEFAPPQIWNSPQLLLCPSHKYAYYLDYHDDKFQIIMSDIFSEIPYEIVVKILTFLPAKDLCSISLVNKNLLSFIQDDYVWQSICINQFPASHVSEERKNMIAKEATLRVQSTNESENRSDQNIFGTIISNLANLVLNTPSVTSNNDVNVSERSEWKRLYRRLCKSLAITLQVPIQMHTNLIDSGDAIGLLIKIINIQAIYISNRHINFIAEERGVIWLDCQEGGGNNHHWRTLEDSRSEFGKVVYLRSVWWFDVSSNLKSILPGTYDVVWRLKIESYRWAIQGLNFCTTVIERLEDEIDAEAAIHDKQHYSHIPQPTMYANLASKNEWVEYCLPYKIVIPERKIVDGDLILGKIWSLTDYKLQ</sequence>
<keyword evidence="3" id="KW-1185">Reference proteome</keyword>
<name>A0A9N9H4A5_9GLOM</name>
<dbReference type="AlphaFoldDB" id="A0A9N9H4A5"/>